<accession>D3Q9W9</accession>
<dbReference type="GO" id="GO:0008299">
    <property type="term" value="P:isoprenoid biosynthetic process"/>
    <property type="evidence" value="ECO:0007669"/>
    <property type="project" value="InterPro"/>
</dbReference>
<dbReference type="PROSITE" id="PS00444">
    <property type="entry name" value="POLYPRENYL_SYNTHASE_2"/>
    <property type="match status" value="1"/>
</dbReference>
<reference evidence="7 8" key="1">
    <citation type="journal article" date="2009" name="Stand. Genomic Sci.">
        <title>Complete genome sequence of Stackebrandtia nassauensis type strain (LLR-40K-21).</title>
        <authorList>
            <person name="Munk C."/>
            <person name="Lapidus A."/>
            <person name="Copeland A."/>
            <person name="Jando M."/>
            <person name="Mayilraj S."/>
            <person name="Glavina Del Rio T."/>
            <person name="Nolan M."/>
            <person name="Chen F."/>
            <person name="Lucas S."/>
            <person name="Tice H."/>
            <person name="Cheng J.F."/>
            <person name="Han C."/>
            <person name="Detter J.C."/>
            <person name="Bruce D."/>
            <person name="Goodwin L."/>
            <person name="Chain P."/>
            <person name="Pitluck S."/>
            <person name="Goker M."/>
            <person name="Ovchinikova G."/>
            <person name="Pati A."/>
            <person name="Ivanova N."/>
            <person name="Mavromatis K."/>
            <person name="Chen A."/>
            <person name="Palaniappan K."/>
            <person name="Land M."/>
            <person name="Hauser L."/>
            <person name="Chang Y.J."/>
            <person name="Jeffries C.D."/>
            <person name="Bristow J."/>
            <person name="Eisen J.A."/>
            <person name="Markowitz V."/>
            <person name="Hugenholtz P."/>
            <person name="Kyrpides N.C."/>
            <person name="Klenk H.P."/>
        </authorList>
    </citation>
    <scope>NUCLEOTIDE SEQUENCE [LARGE SCALE GENOMIC DNA]</scope>
    <source>
        <strain evidence="8">DSM 44728 / CIP 108903 / NRRL B-16338 / NBRC 102104 / LLR-40K-21</strain>
    </source>
</reference>
<dbReference type="AlphaFoldDB" id="D3Q9W9"/>
<dbReference type="CDD" id="cd00685">
    <property type="entry name" value="Trans_IPPS_HT"/>
    <property type="match status" value="1"/>
</dbReference>
<dbReference type="InterPro" id="IPR033749">
    <property type="entry name" value="Polyprenyl_synt_CS"/>
</dbReference>
<dbReference type="HOGENOM" id="CLU_014015_2_1_11"/>
<dbReference type="Proteomes" id="UP000000844">
    <property type="component" value="Chromosome"/>
</dbReference>
<dbReference type="PROSITE" id="PS00723">
    <property type="entry name" value="POLYPRENYL_SYNTHASE_1"/>
    <property type="match status" value="1"/>
</dbReference>
<evidence type="ECO:0000256" key="2">
    <source>
        <dbReference type="ARBA" id="ARBA00006706"/>
    </source>
</evidence>
<keyword evidence="4" id="KW-0479">Metal-binding</keyword>
<dbReference type="Pfam" id="PF00348">
    <property type="entry name" value="polyprenyl_synt"/>
    <property type="match status" value="1"/>
</dbReference>
<dbReference type="InterPro" id="IPR008949">
    <property type="entry name" value="Isoprenoid_synthase_dom_sf"/>
</dbReference>
<evidence type="ECO:0000256" key="4">
    <source>
        <dbReference type="ARBA" id="ARBA00022723"/>
    </source>
</evidence>
<dbReference type="GO" id="GO:0004659">
    <property type="term" value="F:prenyltransferase activity"/>
    <property type="evidence" value="ECO:0007669"/>
    <property type="project" value="InterPro"/>
</dbReference>
<evidence type="ECO:0000313" key="8">
    <source>
        <dbReference type="Proteomes" id="UP000000844"/>
    </source>
</evidence>
<dbReference type="Gene3D" id="1.10.600.10">
    <property type="entry name" value="Farnesyl Diphosphate Synthase"/>
    <property type="match status" value="1"/>
</dbReference>
<evidence type="ECO:0000313" key="7">
    <source>
        <dbReference type="EMBL" id="ADD44665.1"/>
    </source>
</evidence>
<dbReference type="SFLD" id="SFLDS00005">
    <property type="entry name" value="Isoprenoid_Synthase_Type_I"/>
    <property type="match status" value="1"/>
</dbReference>
<dbReference type="SFLD" id="SFLDG01017">
    <property type="entry name" value="Polyprenyl_Transferase_Like"/>
    <property type="match status" value="1"/>
</dbReference>
<dbReference type="KEGG" id="sna:Snas_5028"/>
<keyword evidence="8" id="KW-1185">Reference proteome</keyword>
<organism evidence="7 8">
    <name type="scientific">Stackebrandtia nassauensis (strain DSM 44728 / CIP 108903 / NRRL B-16338 / NBRC 102104 / LLR-40K-21)</name>
    <dbReference type="NCBI Taxonomy" id="446470"/>
    <lineage>
        <taxon>Bacteria</taxon>
        <taxon>Bacillati</taxon>
        <taxon>Actinomycetota</taxon>
        <taxon>Actinomycetes</taxon>
        <taxon>Glycomycetales</taxon>
        <taxon>Glycomycetaceae</taxon>
        <taxon>Stackebrandtia</taxon>
    </lineage>
</organism>
<evidence type="ECO:0000256" key="3">
    <source>
        <dbReference type="ARBA" id="ARBA00022679"/>
    </source>
</evidence>
<dbReference type="InterPro" id="IPR000092">
    <property type="entry name" value="Polyprenyl_synt"/>
</dbReference>
<evidence type="ECO:0000256" key="1">
    <source>
        <dbReference type="ARBA" id="ARBA00001946"/>
    </source>
</evidence>
<proteinExistence type="inferred from homology"/>
<dbReference type="RefSeq" id="WP_013020236.1">
    <property type="nucleotide sequence ID" value="NC_013947.1"/>
</dbReference>
<sequence>MSTPNGHQDLQVRVERALSKFLSRQRDRLTGIDSELAPVCEAAEIFILGGGKRIRPAFAYWGFRGAGGEDGDAVVACVSALELLQASALMHDDLMDGSDTRRGEPSVHRRFALRHTSSGWSGGADDFGACAAILLGDLCMTWSDEMFTGAGMPDAAVAAARADFDWMRTEVSAGQYLDVLTQAQRDTTSARALKVARYKAAKYTIERPLLIGAALAGGSPELRSAYSAFGLPLGEAFQLRDDVLGVFGDPTQTGKPAGDDLREGKHTFLVAGAYEAADAAQLRVLDERLGDRELDDAGVAELRDIIVATGALDRTERRIDTLAEQTATALREAKALIEPRACQALTELAEAAVRRQL</sequence>
<dbReference type="GO" id="GO:0046872">
    <property type="term" value="F:metal ion binding"/>
    <property type="evidence" value="ECO:0007669"/>
    <property type="project" value="UniProtKB-KW"/>
</dbReference>
<protein>
    <submittedName>
        <fullName evidence="7">Polyprenyl synthetase</fullName>
    </submittedName>
</protein>
<dbReference type="PANTHER" id="PTHR12001:SF85">
    <property type="entry name" value="SHORT CHAIN ISOPRENYL DIPHOSPHATE SYNTHASE"/>
    <property type="match status" value="1"/>
</dbReference>
<keyword evidence="3 6" id="KW-0808">Transferase</keyword>
<evidence type="ECO:0000256" key="6">
    <source>
        <dbReference type="RuleBase" id="RU004466"/>
    </source>
</evidence>
<dbReference type="STRING" id="446470.Snas_5028"/>
<dbReference type="PANTHER" id="PTHR12001">
    <property type="entry name" value="GERANYLGERANYL PYROPHOSPHATE SYNTHASE"/>
    <property type="match status" value="1"/>
</dbReference>
<dbReference type="EMBL" id="CP001778">
    <property type="protein sequence ID" value="ADD44665.1"/>
    <property type="molecule type" value="Genomic_DNA"/>
</dbReference>
<name>D3Q9W9_STANL</name>
<gene>
    <name evidence="7" type="ordered locus">Snas_5028</name>
</gene>
<comment type="similarity">
    <text evidence="2 6">Belongs to the FPP/GGPP synthase family.</text>
</comment>
<dbReference type="SUPFAM" id="SSF48576">
    <property type="entry name" value="Terpenoid synthases"/>
    <property type="match status" value="1"/>
</dbReference>
<comment type="cofactor">
    <cofactor evidence="1">
        <name>Mg(2+)</name>
        <dbReference type="ChEBI" id="CHEBI:18420"/>
    </cofactor>
</comment>
<dbReference type="eggNOG" id="COG0142">
    <property type="taxonomic scope" value="Bacteria"/>
</dbReference>
<evidence type="ECO:0000256" key="5">
    <source>
        <dbReference type="ARBA" id="ARBA00022842"/>
    </source>
</evidence>
<keyword evidence="5" id="KW-0460">Magnesium</keyword>